<accession>A0A831WQT1</accession>
<evidence type="ECO:0000313" key="4">
    <source>
        <dbReference type="EMBL" id="HED30205.1"/>
    </source>
</evidence>
<dbReference type="SUPFAM" id="SSF52172">
    <property type="entry name" value="CheY-like"/>
    <property type="match status" value="1"/>
</dbReference>
<gene>
    <name evidence="4" type="ORF">ENN50_00630</name>
</gene>
<dbReference type="GO" id="GO:0000155">
    <property type="term" value="F:phosphorelay sensor kinase activity"/>
    <property type="evidence" value="ECO:0007669"/>
    <property type="project" value="TreeGrafter"/>
</dbReference>
<sequence>MKQHTILIVDDSANIRRLLGHNLGRNFTVLLAEDAEKALEILSGGTIPDLMVIDVAMPGMDGFSLTEALKKDDCYRSIPLIMLTAKDKSSDKVKGLKLGVDDYITKPFNIEELALRIEKIINQKS</sequence>
<keyword evidence="1 2" id="KW-0597">Phosphoprotein</keyword>
<dbReference type="InterPro" id="IPR011006">
    <property type="entry name" value="CheY-like_superfamily"/>
</dbReference>
<comment type="caution">
    <text evidence="4">The sequence shown here is derived from an EMBL/GenBank/DDBJ whole genome shotgun (WGS) entry which is preliminary data.</text>
</comment>
<name>A0A831WQT1_PROAE</name>
<dbReference type="Gene3D" id="3.40.50.2300">
    <property type="match status" value="1"/>
</dbReference>
<protein>
    <submittedName>
        <fullName evidence="4">Response regulator</fullName>
    </submittedName>
</protein>
<feature type="domain" description="Response regulatory" evidence="3">
    <location>
        <begin position="5"/>
        <end position="121"/>
    </location>
</feature>
<evidence type="ECO:0000256" key="1">
    <source>
        <dbReference type="ARBA" id="ARBA00022553"/>
    </source>
</evidence>
<reference evidence="4" key="1">
    <citation type="journal article" date="2020" name="mSystems">
        <title>Genome- and Community-Level Interaction Insights into Carbon Utilization and Element Cycling Functions of Hydrothermarchaeota in Hydrothermal Sediment.</title>
        <authorList>
            <person name="Zhou Z."/>
            <person name="Liu Y."/>
            <person name="Xu W."/>
            <person name="Pan J."/>
            <person name="Luo Z.H."/>
            <person name="Li M."/>
        </authorList>
    </citation>
    <scope>NUCLEOTIDE SEQUENCE [LARGE SCALE GENOMIC DNA]</scope>
    <source>
        <strain evidence="4">SpSt-1181</strain>
    </source>
</reference>
<organism evidence="4">
    <name type="scientific">Prosthecochloris aestuarii</name>
    <dbReference type="NCBI Taxonomy" id="1102"/>
    <lineage>
        <taxon>Bacteria</taxon>
        <taxon>Pseudomonadati</taxon>
        <taxon>Chlorobiota</taxon>
        <taxon>Chlorobiia</taxon>
        <taxon>Chlorobiales</taxon>
        <taxon>Chlorobiaceae</taxon>
        <taxon>Prosthecochloris</taxon>
    </lineage>
</organism>
<dbReference type="Pfam" id="PF00072">
    <property type="entry name" value="Response_reg"/>
    <property type="match status" value="1"/>
</dbReference>
<proteinExistence type="predicted"/>
<evidence type="ECO:0000259" key="3">
    <source>
        <dbReference type="PROSITE" id="PS50110"/>
    </source>
</evidence>
<dbReference type="SMART" id="SM00448">
    <property type="entry name" value="REC"/>
    <property type="match status" value="1"/>
</dbReference>
<feature type="modified residue" description="4-aspartylphosphate" evidence="2">
    <location>
        <position position="54"/>
    </location>
</feature>
<dbReference type="EMBL" id="DSBW01000014">
    <property type="protein sequence ID" value="HED30205.1"/>
    <property type="molecule type" value="Genomic_DNA"/>
</dbReference>
<dbReference type="InterPro" id="IPR001789">
    <property type="entry name" value="Sig_transdc_resp-reg_receiver"/>
</dbReference>
<dbReference type="AlphaFoldDB" id="A0A831WQT1"/>
<dbReference type="PANTHER" id="PTHR43547">
    <property type="entry name" value="TWO-COMPONENT HISTIDINE KINASE"/>
    <property type="match status" value="1"/>
</dbReference>
<evidence type="ECO:0000256" key="2">
    <source>
        <dbReference type="PROSITE-ProRule" id="PRU00169"/>
    </source>
</evidence>
<dbReference type="PROSITE" id="PS50110">
    <property type="entry name" value="RESPONSE_REGULATORY"/>
    <property type="match status" value="1"/>
</dbReference>
<dbReference type="Proteomes" id="UP000886335">
    <property type="component" value="Unassembled WGS sequence"/>
</dbReference>
<dbReference type="PANTHER" id="PTHR43547:SF2">
    <property type="entry name" value="HYBRID SIGNAL TRANSDUCTION HISTIDINE KINASE C"/>
    <property type="match status" value="1"/>
</dbReference>